<protein>
    <submittedName>
        <fullName evidence="1">Rho guanine nucleotide exchange factor 40</fullName>
    </submittedName>
</protein>
<reference evidence="1 3" key="2">
    <citation type="journal article" date="2011" name="PLoS Biol.">
        <title>Modernizing reference genome assemblies.</title>
        <authorList>
            <person name="Church D.M."/>
            <person name="Schneider V.A."/>
            <person name="Graves T."/>
            <person name="Auger K."/>
            <person name="Cunningham F."/>
            <person name="Bouk N."/>
            <person name="Chen H.C."/>
            <person name="Agarwala R."/>
            <person name="McLaren W.M."/>
            <person name="Ritchie G.R."/>
            <person name="Albracht D."/>
            <person name="Kremitzki M."/>
            <person name="Rock S."/>
            <person name="Kotkiewicz H."/>
            <person name="Kremitzki C."/>
            <person name="Wollam A."/>
            <person name="Trani L."/>
            <person name="Fulton L."/>
            <person name="Fulton R."/>
            <person name="Matthews L."/>
            <person name="Whitehead S."/>
            <person name="Chow W."/>
            <person name="Torrance J."/>
            <person name="Dunn M."/>
            <person name="Harden G."/>
            <person name="Threadgold G."/>
            <person name="Wood J."/>
            <person name="Collins J."/>
            <person name="Heath P."/>
            <person name="Griffiths G."/>
            <person name="Pelan S."/>
            <person name="Grafham D."/>
            <person name="Eichler E.E."/>
            <person name="Weinstock G."/>
            <person name="Mardis E.R."/>
            <person name="Wilson R.K."/>
            <person name="Howe K."/>
            <person name="Flicek P."/>
            <person name="Hubbard T."/>
        </authorList>
    </citation>
    <scope>NUCLEOTIDE SEQUENCE [LARGE SCALE GENOMIC DNA]</scope>
    <source>
        <strain evidence="1 3">C57BL/6J</strain>
    </source>
</reference>
<proteinExistence type="predicted"/>
<reference evidence="1 3" key="1">
    <citation type="journal article" date="2009" name="PLoS Biol.">
        <title>Lineage-specific biology revealed by a finished genome assembly of the mouse.</title>
        <authorList>
            <consortium name="Mouse Genome Sequencing Consortium"/>
            <person name="Church D.M."/>
            <person name="Goodstadt L."/>
            <person name="Hillier L.W."/>
            <person name="Zody M.C."/>
            <person name="Goldstein S."/>
            <person name="She X."/>
            <person name="Bult C.J."/>
            <person name="Agarwala R."/>
            <person name="Cherry J.L."/>
            <person name="DiCuccio M."/>
            <person name="Hlavina W."/>
            <person name="Kapustin Y."/>
            <person name="Meric P."/>
            <person name="Maglott D."/>
            <person name="Birtle Z."/>
            <person name="Marques A.C."/>
            <person name="Graves T."/>
            <person name="Zhou S."/>
            <person name="Teague B."/>
            <person name="Potamousis K."/>
            <person name="Churas C."/>
            <person name="Place M."/>
            <person name="Herschleb J."/>
            <person name="Runnheim R."/>
            <person name="Forrest D."/>
            <person name="Amos-Landgraf J."/>
            <person name="Schwartz D.C."/>
            <person name="Cheng Z."/>
            <person name="Lindblad-Toh K."/>
            <person name="Eichler E.E."/>
            <person name="Ponting C.P."/>
        </authorList>
    </citation>
    <scope>NUCLEOTIDE SEQUENCE [LARGE SCALE GENOMIC DNA]</scope>
    <source>
        <strain evidence="1 3">C57BL/6J</strain>
    </source>
</reference>
<evidence type="ECO:0000313" key="3">
    <source>
        <dbReference type="Proteomes" id="UP000000589"/>
    </source>
</evidence>
<dbReference type="AlphaFoldDB" id="S4R2G8"/>
<dbReference type="Proteomes" id="UP000000589">
    <property type="component" value="Chromosome 14"/>
</dbReference>
<dbReference type="Ensembl" id="ENSMUST00000182649.8">
    <property type="protein sequence ID" value="ENSMUSP00000138638.2"/>
    <property type="gene ID" value="ENSMUSG00000004562.17"/>
</dbReference>
<evidence type="ECO:0000313" key="1">
    <source>
        <dbReference type="Ensembl" id="ENSMUSP00000138638.2"/>
    </source>
</evidence>
<reference evidence="1" key="3">
    <citation type="submission" date="2025-08" db="UniProtKB">
        <authorList>
            <consortium name="Ensembl"/>
        </authorList>
    </citation>
    <scope>IDENTIFICATION</scope>
    <source>
        <strain evidence="1">C57BL/6J</strain>
    </source>
</reference>
<dbReference type="MGI" id="MGI:2685515">
    <property type="gene designation" value="Arhgef40"/>
</dbReference>
<dbReference type="HOGENOM" id="CLU_3224380_0_0_1"/>
<reference evidence="1" key="4">
    <citation type="submission" date="2025-09" db="UniProtKB">
        <authorList>
            <consortium name="Ensembl"/>
        </authorList>
    </citation>
    <scope>IDENTIFICATION</scope>
    <source>
        <strain evidence="1">C57BL/6J</strain>
    </source>
</reference>
<sequence>MFFTPGDPLRVGLAAALERALSWVMRTDLPGTTIFHPSPQTRMQ</sequence>
<dbReference type="VEuPathDB" id="HostDB:ENSMUSG00000004562"/>
<name>S4R2G8_MOUSE</name>
<evidence type="ECO:0000313" key="2">
    <source>
        <dbReference type="MGI" id="MGI:2685515"/>
    </source>
</evidence>
<dbReference type="ExpressionAtlas" id="S4R2G8">
    <property type="expression patterns" value="baseline and differential"/>
</dbReference>
<dbReference type="Antibodypedia" id="22091">
    <property type="antibodies" value="36 antibodies from 13 providers"/>
</dbReference>
<accession>S4R2G8</accession>
<gene>
    <name evidence="1 2" type="primary">Arhgef40</name>
</gene>
<organism evidence="1 3">
    <name type="scientific">Mus musculus</name>
    <name type="common">Mouse</name>
    <dbReference type="NCBI Taxonomy" id="10090"/>
    <lineage>
        <taxon>Eukaryota</taxon>
        <taxon>Metazoa</taxon>
        <taxon>Chordata</taxon>
        <taxon>Craniata</taxon>
        <taxon>Vertebrata</taxon>
        <taxon>Euteleostomi</taxon>
        <taxon>Mammalia</taxon>
        <taxon>Eutheria</taxon>
        <taxon>Euarchontoglires</taxon>
        <taxon>Glires</taxon>
        <taxon>Rodentia</taxon>
        <taxon>Myomorpha</taxon>
        <taxon>Muroidea</taxon>
        <taxon>Muridae</taxon>
        <taxon>Murinae</taxon>
        <taxon>Mus</taxon>
        <taxon>Mus</taxon>
    </lineage>
</organism>
<dbReference type="GeneTree" id="ENSGT00940000161599"/>
<keyword evidence="3" id="KW-1185">Reference proteome</keyword>
<dbReference type="AGR" id="MGI:2685515"/>
<dbReference type="Bgee" id="ENSMUSG00000004562">
    <property type="expression patterns" value="Expressed in ventricular zone and 209 other cell types or tissues"/>
</dbReference>